<dbReference type="Proteomes" id="UP000007264">
    <property type="component" value="Unassembled WGS sequence"/>
</dbReference>
<dbReference type="EMBL" id="AGSI01000025">
    <property type="protein sequence ID" value="EIE18256.1"/>
    <property type="molecule type" value="Genomic_DNA"/>
</dbReference>
<dbReference type="AlphaFoldDB" id="I0YIN7"/>
<organism evidence="1 2">
    <name type="scientific">Coccomyxa subellipsoidea (strain C-169)</name>
    <name type="common">Green microalga</name>
    <dbReference type="NCBI Taxonomy" id="574566"/>
    <lineage>
        <taxon>Eukaryota</taxon>
        <taxon>Viridiplantae</taxon>
        <taxon>Chlorophyta</taxon>
        <taxon>core chlorophytes</taxon>
        <taxon>Trebouxiophyceae</taxon>
        <taxon>Trebouxiophyceae incertae sedis</taxon>
        <taxon>Coccomyxaceae</taxon>
        <taxon>Coccomyxa</taxon>
        <taxon>Coccomyxa subellipsoidea</taxon>
    </lineage>
</organism>
<evidence type="ECO:0000313" key="1">
    <source>
        <dbReference type="EMBL" id="EIE18256.1"/>
    </source>
</evidence>
<name>I0YIN7_COCSC</name>
<protein>
    <submittedName>
        <fullName evidence="1">Uncharacterized protein</fullName>
    </submittedName>
</protein>
<reference evidence="1 2" key="1">
    <citation type="journal article" date="2012" name="Genome Biol.">
        <title>The genome of the polar eukaryotic microalga coccomyxa subellipsoidea reveals traits of cold adaptation.</title>
        <authorList>
            <person name="Blanc G."/>
            <person name="Agarkova I."/>
            <person name="Grimwood J."/>
            <person name="Kuo A."/>
            <person name="Brueggeman A."/>
            <person name="Dunigan D."/>
            <person name="Gurnon J."/>
            <person name="Ladunga I."/>
            <person name="Lindquist E."/>
            <person name="Lucas S."/>
            <person name="Pangilinan J."/>
            <person name="Proschold T."/>
            <person name="Salamov A."/>
            <person name="Schmutz J."/>
            <person name="Weeks D."/>
            <person name="Yamada T."/>
            <person name="Claverie J.M."/>
            <person name="Grigoriev I."/>
            <person name="Van Etten J."/>
            <person name="Lomsadze A."/>
            <person name="Borodovsky M."/>
        </authorList>
    </citation>
    <scope>NUCLEOTIDE SEQUENCE [LARGE SCALE GENOMIC DNA]</scope>
    <source>
        <strain evidence="1 2">C-169</strain>
    </source>
</reference>
<evidence type="ECO:0000313" key="2">
    <source>
        <dbReference type="Proteomes" id="UP000007264"/>
    </source>
</evidence>
<gene>
    <name evidence="1" type="ORF">COCSUDRAFT_34582</name>
</gene>
<dbReference type="GeneID" id="17036163"/>
<sequence>MEDRQAIAFVIAKSSVITAPPRWIVPLALCRLAFVALRKLIEIRVRFGGPYMLH</sequence>
<comment type="caution">
    <text evidence="1">The sequence shown here is derived from an EMBL/GenBank/DDBJ whole genome shotgun (WGS) entry which is preliminary data.</text>
</comment>
<accession>I0YIN7</accession>
<dbReference type="RefSeq" id="XP_005642800.1">
    <property type="nucleotide sequence ID" value="XM_005642743.1"/>
</dbReference>
<keyword evidence="2" id="KW-1185">Reference proteome</keyword>
<proteinExistence type="predicted"/>
<dbReference type="KEGG" id="csl:COCSUDRAFT_34582"/>